<proteinExistence type="predicted"/>
<dbReference type="EMBL" id="FOLQ01000004">
    <property type="protein sequence ID" value="SFD30051.1"/>
    <property type="molecule type" value="Genomic_DNA"/>
</dbReference>
<sequence length="52" mass="6003">METVSKKEDISAKVMEGFRLAHKRLIEKAKRDDDTLVIERNGKPVHVKARDL</sequence>
<dbReference type="STRING" id="662367.SAMN05216167_104273"/>
<dbReference type="Proteomes" id="UP000198598">
    <property type="component" value="Unassembled WGS sequence"/>
</dbReference>
<evidence type="ECO:0000313" key="1">
    <source>
        <dbReference type="EMBL" id="SFD30051.1"/>
    </source>
</evidence>
<dbReference type="AlphaFoldDB" id="A0A1I1R6R8"/>
<reference evidence="1 2" key="1">
    <citation type="submission" date="2016-10" db="EMBL/GenBank/DDBJ databases">
        <authorList>
            <person name="de Groot N.N."/>
        </authorList>
    </citation>
    <scope>NUCLEOTIDE SEQUENCE [LARGE SCALE GENOMIC DNA]</scope>
    <source>
        <strain evidence="1 2">DSM 26130</strain>
    </source>
</reference>
<keyword evidence="2" id="KW-1185">Reference proteome</keyword>
<accession>A0A1I1R6R8</accession>
<protein>
    <submittedName>
        <fullName evidence="1">Uncharacterized protein</fullName>
    </submittedName>
</protein>
<evidence type="ECO:0000313" key="2">
    <source>
        <dbReference type="Proteomes" id="UP000198598"/>
    </source>
</evidence>
<organism evidence="1 2">
    <name type="scientific">Spirosoma endophyticum</name>
    <dbReference type="NCBI Taxonomy" id="662367"/>
    <lineage>
        <taxon>Bacteria</taxon>
        <taxon>Pseudomonadati</taxon>
        <taxon>Bacteroidota</taxon>
        <taxon>Cytophagia</taxon>
        <taxon>Cytophagales</taxon>
        <taxon>Cytophagaceae</taxon>
        <taxon>Spirosoma</taxon>
    </lineage>
</organism>
<name>A0A1I1R6R8_9BACT</name>
<gene>
    <name evidence="1" type="ORF">SAMN05216167_104273</name>
</gene>